<dbReference type="SUPFAM" id="SSF51735">
    <property type="entry name" value="NAD(P)-binding Rossmann-fold domains"/>
    <property type="match status" value="1"/>
</dbReference>
<protein>
    <submittedName>
        <fullName evidence="4">SDR family oxidoreductase</fullName>
    </submittedName>
</protein>
<evidence type="ECO:0000313" key="4">
    <source>
        <dbReference type="EMBL" id="QPH38883.1"/>
    </source>
</evidence>
<dbReference type="InterPro" id="IPR036291">
    <property type="entry name" value="NAD(P)-bd_dom_sf"/>
</dbReference>
<evidence type="ECO:0000256" key="1">
    <source>
        <dbReference type="ARBA" id="ARBA00006484"/>
    </source>
</evidence>
<dbReference type="Pfam" id="PF00106">
    <property type="entry name" value="adh_short"/>
    <property type="match status" value="1"/>
</dbReference>
<dbReference type="InterPro" id="IPR020904">
    <property type="entry name" value="Sc_DH/Rdtase_CS"/>
</dbReference>
<dbReference type="PRINTS" id="PR00080">
    <property type="entry name" value="SDRFAMILY"/>
</dbReference>
<dbReference type="PRINTS" id="PR00081">
    <property type="entry name" value="GDHRDH"/>
</dbReference>
<dbReference type="Proteomes" id="UP000594759">
    <property type="component" value="Chromosome"/>
</dbReference>
<dbReference type="EMBL" id="CP064939">
    <property type="protein sequence ID" value="QPH38883.1"/>
    <property type="molecule type" value="Genomic_DNA"/>
</dbReference>
<comment type="similarity">
    <text evidence="1 3">Belongs to the short-chain dehydrogenases/reductases (SDR) family.</text>
</comment>
<dbReference type="PANTHER" id="PTHR43115:SF4">
    <property type="entry name" value="DEHYDROGENASE_REDUCTASE SDR FAMILY MEMBER 11"/>
    <property type="match status" value="1"/>
</dbReference>
<keyword evidence="5" id="KW-1185">Reference proteome</keyword>
<dbReference type="PANTHER" id="PTHR43115">
    <property type="entry name" value="DEHYDROGENASE/REDUCTASE SDR FAMILY MEMBER 11"/>
    <property type="match status" value="1"/>
</dbReference>
<name>A0A7U3SPQ7_9SPHI</name>
<dbReference type="AlphaFoldDB" id="A0A7U3SPQ7"/>
<keyword evidence="2" id="KW-0560">Oxidoreductase</keyword>
<sequence>MEELTKTINGRRIMVTGGTTGIGRETALRLAKLGAKVLVAGTSQEHLEETLAAWQQLEGTGELNGIITDLSTEEGIGKLFEEADGIFQNGLDVLVNNAALAYGSVLEGSYTDWQRVLNTNLLAYMACSRMAIDRMKDNGGNIVSIGSMSADVREAHSSVYVATKAGLQGFCESLRKEVSERGVRITLIEPGAVDTDMQAQSTDEKQQAVEKHEMLKAEDIALAVCYALEQDERCDVVEIRLRPRLQLI</sequence>
<gene>
    <name evidence="4" type="ORF">IZT61_17720</name>
</gene>
<dbReference type="RefSeq" id="WP_196098358.1">
    <property type="nucleotide sequence ID" value="NZ_CP064939.1"/>
</dbReference>
<reference evidence="4 5" key="1">
    <citation type="submission" date="2020-11" db="EMBL/GenBank/DDBJ databases">
        <title>Pedobacter endophytica, an endophytic bacteria isolated form Carex pumila.</title>
        <authorList>
            <person name="Peng Y."/>
            <person name="Jiang L."/>
            <person name="Lee J."/>
        </authorList>
    </citation>
    <scope>NUCLEOTIDE SEQUENCE [LARGE SCALE GENOMIC DNA]</scope>
    <source>
        <strain evidence="4 5">JBR3-12</strain>
    </source>
</reference>
<dbReference type="CDD" id="cd05233">
    <property type="entry name" value="SDR_c"/>
    <property type="match status" value="1"/>
</dbReference>
<evidence type="ECO:0000256" key="3">
    <source>
        <dbReference type="RuleBase" id="RU000363"/>
    </source>
</evidence>
<proteinExistence type="inferred from homology"/>
<evidence type="ECO:0000256" key="2">
    <source>
        <dbReference type="ARBA" id="ARBA00023002"/>
    </source>
</evidence>
<dbReference type="InterPro" id="IPR002347">
    <property type="entry name" value="SDR_fam"/>
</dbReference>
<evidence type="ECO:0000313" key="5">
    <source>
        <dbReference type="Proteomes" id="UP000594759"/>
    </source>
</evidence>
<dbReference type="PROSITE" id="PS00061">
    <property type="entry name" value="ADH_SHORT"/>
    <property type="match status" value="1"/>
</dbReference>
<dbReference type="Gene3D" id="3.40.50.720">
    <property type="entry name" value="NAD(P)-binding Rossmann-like Domain"/>
    <property type="match status" value="1"/>
</dbReference>
<accession>A0A7U3SPQ7</accession>
<dbReference type="GO" id="GO:0016491">
    <property type="term" value="F:oxidoreductase activity"/>
    <property type="evidence" value="ECO:0007669"/>
    <property type="project" value="UniProtKB-KW"/>
</dbReference>
<dbReference type="KEGG" id="pex:IZT61_17720"/>
<organism evidence="4 5">
    <name type="scientific">Pedobacter endophyticus</name>
    <dbReference type="NCBI Taxonomy" id="2789740"/>
    <lineage>
        <taxon>Bacteria</taxon>
        <taxon>Pseudomonadati</taxon>
        <taxon>Bacteroidota</taxon>
        <taxon>Sphingobacteriia</taxon>
        <taxon>Sphingobacteriales</taxon>
        <taxon>Sphingobacteriaceae</taxon>
        <taxon>Pedobacter</taxon>
    </lineage>
</organism>